<dbReference type="InterPro" id="IPR007484">
    <property type="entry name" value="Peptidase_M28"/>
</dbReference>
<dbReference type="EMBL" id="CP027806">
    <property type="protein sequence ID" value="AXI99578.1"/>
    <property type="molecule type" value="Genomic_DNA"/>
</dbReference>
<dbReference type="SUPFAM" id="SSF53187">
    <property type="entry name" value="Zn-dependent exopeptidases"/>
    <property type="match status" value="1"/>
</dbReference>
<name>A0A345UGH7_9BACT</name>
<evidence type="ECO:0000256" key="3">
    <source>
        <dbReference type="ARBA" id="ARBA00004555"/>
    </source>
</evidence>
<evidence type="ECO:0000256" key="13">
    <source>
        <dbReference type="ARBA" id="ARBA00022833"/>
    </source>
</evidence>
<dbReference type="Proteomes" id="UP000254808">
    <property type="component" value="Chromosome"/>
</dbReference>
<dbReference type="OrthoDB" id="9769665at2"/>
<keyword evidence="24" id="KW-1185">Reference proteome</keyword>
<evidence type="ECO:0000256" key="5">
    <source>
        <dbReference type="ARBA" id="ARBA00014116"/>
    </source>
</evidence>
<evidence type="ECO:0000256" key="15">
    <source>
        <dbReference type="ARBA" id="ARBA00023049"/>
    </source>
</evidence>
<organism evidence="23 24">
    <name type="scientific">Cyclonatronum proteinivorum</name>
    <dbReference type="NCBI Taxonomy" id="1457365"/>
    <lineage>
        <taxon>Bacteria</taxon>
        <taxon>Pseudomonadati</taxon>
        <taxon>Balneolota</taxon>
        <taxon>Balneolia</taxon>
        <taxon>Balneolales</taxon>
        <taxon>Cyclonatronaceae</taxon>
        <taxon>Cyclonatronum</taxon>
    </lineage>
</organism>
<evidence type="ECO:0000256" key="12">
    <source>
        <dbReference type="ARBA" id="ARBA00022824"/>
    </source>
</evidence>
<evidence type="ECO:0000256" key="16">
    <source>
        <dbReference type="ARBA" id="ARBA00023145"/>
    </source>
</evidence>
<evidence type="ECO:0000256" key="4">
    <source>
        <dbReference type="ARBA" id="ARBA00004613"/>
    </source>
</evidence>
<evidence type="ECO:0000256" key="7">
    <source>
        <dbReference type="ARBA" id="ARBA00022645"/>
    </source>
</evidence>
<keyword evidence="14" id="KW-0333">Golgi apparatus</keyword>
<dbReference type="GO" id="GO:0046872">
    <property type="term" value="F:metal ion binding"/>
    <property type="evidence" value="ECO:0007669"/>
    <property type="project" value="UniProtKB-KW"/>
</dbReference>
<evidence type="ECO:0000256" key="17">
    <source>
        <dbReference type="ARBA" id="ARBA00023180"/>
    </source>
</evidence>
<dbReference type="AlphaFoldDB" id="A0A345UGH7"/>
<evidence type="ECO:0000259" key="22">
    <source>
        <dbReference type="Pfam" id="PF04389"/>
    </source>
</evidence>
<dbReference type="PANTHER" id="PTHR12053">
    <property type="entry name" value="PROTEASE FAMILY M28 PLASMA GLUTAMATE CARBOXYPEPTIDASE-RELATED"/>
    <property type="match status" value="1"/>
</dbReference>
<dbReference type="GO" id="GO:0006508">
    <property type="term" value="P:proteolysis"/>
    <property type="evidence" value="ECO:0007669"/>
    <property type="project" value="UniProtKB-KW"/>
</dbReference>
<evidence type="ECO:0000256" key="21">
    <source>
        <dbReference type="SAM" id="SignalP"/>
    </source>
</evidence>
<evidence type="ECO:0000256" key="9">
    <source>
        <dbReference type="ARBA" id="ARBA00022723"/>
    </source>
</evidence>
<accession>A0A345UGH7</accession>
<reference evidence="23 24" key="1">
    <citation type="submission" date="2018-03" db="EMBL/GenBank/DDBJ databases">
        <title>Phenotypic and genomic properties of Cyclonatronum proteinivorum gen. nov., sp. nov., a haloalkaliphilic bacteroidete from soda lakes possessing Na+-translocating rhodopsin.</title>
        <authorList>
            <person name="Toshchakov S.V."/>
            <person name="Korzhenkov A."/>
            <person name="Samarov N.I."/>
            <person name="Kublanov I.V."/>
            <person name="Muntyan M.S."/>
            <person name="Sorokin D.Y."/>
        </authorList>
    </citation>
    <scope>NUCLEOTIDE SEQUENCE [LARGE SCALE GENOMIC DNA]</scope>
    <source>
        <strain evidence="23 24">Omega</strain>
    </source>
</reference>
<dbReference type="Gene3D" id="3.50.30.30">
    <property type="match status" value="1"/>
</dbReference>
<sequence length="474" mass="52992">MLRFLLLSFLLLPFTFATVLKAEPEAGFEPPSDAGWAESYRDVANQLIATALEPENVDFMWQRLAWLTDYYPHRLSGSQMLEDAIDWMYKHLNEDGFDRVYKQEVMVPHWVRGNESLIFHGPWERELRMLGLGSSVGTPAEGIRAEILVVQSFEELQERADEAAGKIVVWNVPFTTYGETVQYRVRGASEASRAGAVASLLRSVTPFSMQTPHTGNIRYDDDVEPIPFAAITLEDAELMQRFQNRGEHMEVTLSMEAQMLPDALSHNIIAELRGSEKPDEIVVIGGHIDSWDVGHGVMDDAGGVIATWEAMRLMKALGLQPRRTIRFVGWTNEENGVRGGLAYRDKVLEDGSFRNHQLAFEIDFGVFAPLGFGFTGTEEAFALLEPIMALTAPTGAEVLRRGSSGTVDIGPLMREGMPGMGIDTDVTKYFWHHHADSDTLDKQNPEDIARVIAATAVMIYVVADMEQRLPWGDE</sequence>
<evidence type="ECO:0000313" key="24">
    <source>
        <dbReference type="Proteomes" id="UP000254808"/>
    </source>
</evidence>
<keyword evidence="16" id="KW-0865">Zymogen</keyword>
<dbReference type="InterPro" id="IPR039866">
    <property type="entry name" value="CPQ"/>
</dbReference>
<keyword evidence="18" id="KW-0458">Lysosome</keyword>
<keyword evidence="13" id="KW-0862">Zinc</keyword>
<dbReference type="GO" id="GO:0070573">
    <property type="term" value="F:metallodipeptidase activity"/>
    <property type="evidence" value="ECO:0007669"/>
    <property type="project" value="InterPro"/>
</dbReference>
<dbReference type="FunFam" id="3.50.30.30:FF:000009">
    <property type="entry name" value="Carboxypeptidase Q"/>
    <property type="match status" value="1"/>
</dbReference>
<keyword evidence="9" id="KW-0479">Metal-binding</keyword>
<keyword evidence="8" id="KW-0645">Protease</keyword>
<keyword evidence="11" id="KW-0378">Hydrolase</keyword>
<dbReference type="GO" id="GO:0005764">
    <property type="term" value="C:lysosome"/>
    <property type="evidence" value="ECO:0007669"/>
    <property type="project" value="UniProtKB-SubCell"/>
</dbReference>
<keyword evidence="17" id="KW-0325">Glycoprotein</keyword>
<keyword evidence="10 21" id="KW-0732">Signal</keyword>
<evidence type="ECO:0000256" key="10">
    <source>
        <dbReference type="ARBA" id="ARBA00022729"/>
    </source>
</evidence>
<dbReference type="GO" id="GO:0005615">
    <property type="term" value="C:extracellular space"/>
    <property type="evidence" value="ECO:0007669"/>
    <property type="project" value="TreeGrafter"/>
</dbReference>
<keyword evidence="12" id="KW-0256">Endoplasmic reticulum</keyword>
<keyword evidence="15" id="KW-0482">Metalloprotease</keyword>
<dbReference type="Gene3D" id="3.40.630.10">
    <property type="entry name" value="Zn peptidases"/>
    <property type="match status" value="1"/>
</dbReference>
<evidence type="ECO:0000313" key="23">
    <source>
        <dbReference type="EMBL" id="AXI99578.1"/>
    </source>
</evidence>
<gene>
    <name evidence="23" type="ORF">CYPRO_0291</name>
</gene>
<dbReference type="RefSeq" id="WP_114982861.1">
    <property type="nucleotide sequence ID" value="NZ_CP027806.1"/>
</dbReference>
<keyword evidence="6" id="KW-0964">Secreted</keyword>
<dbReference type="GO" id="GO:0043171">
    <property type="term" value="P:peptide catabolic process"/>
    <property type="evidence" value="ECO:0007669"/>
    <property type="project" value="TreeGrafter"/>
</dbReference>
<evidence type="ECO:0000256" key="1">
    <source>
        <dbReference type="ARBA" id="ARBA00004240"/>
    </source>
</evidence>
<evidence type="ECO:0000256" key="6">
    <source>
        <dbReference type="ARBA" id="ARBA00022525"/>
    </source>
</evidence>
<dbReference type="GO" id="GO:0004180">
    <property type="term" value="F:carboxypeptidase activity"/>
    <property type="evidence" value="ECO:0007669"/>
    <property type="project" value="UniProtKB-KW"/>
</dbReference>
<dbReference type="PANTHER" id="PTHR12053:SF3">
    <property type="entry name" value="CARBOXYPEPTIDASE Q"/>
    <property type="match status" value="1"/>
</dbReference>
<comment type="subcellular location">
    <subcellularLocation>
        <location evidence="1">Endoplasmic reticulum</location>
    </subcellularLocation>
    <subcellularLocation>
        <location evidence="3">Golgi apparatus</location>
    </subcellularLocation>
    <subcellularLocation>
        <location evidence="2">Lysosome</location>
    </subcellularLocation>
    <subcellularLocation>
        <location evidence="4">Secreted</location>
    </subcellularLocation>
</comment>
<comment type="subunit">
    <text evidence="19">Homodimer. The monomeric form is inactive while the homodimer is active.</text>
</comment>
<evidence type="ECO:0000256" key="18">
    <source>
        <dbReference type="ARBA" id="ARBA00023228"/>
    </source>
</evidence>
<evidence type="ECO:0000256" key="20">
    <source>
        <dbReference type="ARBA" id="ARBA00033328"/>
    </source>
</evidence>
<dbReference type="Pfam" id="PF04389">
    <property type="entry name" value="Peptidase_M28"/>
    <property type="match status" value="1"/>
</dbReference>
<evidence type="ECO:0000256" key="14">
    <source>
        <dbReference type="ARBA" id="ARBA00023034"/>
    </source>
</evidence>
<protein>
    <recommendedName>
        <fullName evidence="5">Carboxypeptidase Q</fullName>
    </recommendedName>
    <alternativeName>
        <fullName evidence="20">Plasma glutamate carboxypeptidase</fullName>
    </alternativeName>
</protein>
<keyword evidence="7 23" id="KW-0121">Carboxypeptidase</keyword>
<feature type="domain" description="Peptidase M28" evidence="22">
    <location>
        <begin position="267"/>
        <end position="454"/>
    </location>
</feature>
<evidence type="ECO:0000256" key="8">
    <source>
        <dbReference type="ARBA" id="ARBA00022670"/>
    </source>
</evidence>
<evidence type="ECO:0000256" key="2">
    <source>
        <dbReference type="ARBA" id="ARBA00004371"/>
    </source>
</evidence>
<dbReference type="CDD" id="cd03883">
    <property type="entry name" value="M28_Pgcp_like"/>
    <property type="match status" value="1"/>
</dbReference>
<evidence type="ECO:0000256" key="19">
    <source>
        <dbReference type="ARBA" id="ARBA00025833"/>
    </source>
</evidence>
<feature type="chain" id="PRO_5016847460" description="Carboxypeptidase Q" evidence="21">
    <location>
        <begin position="23"/>
        <end position="474"/>
    </location>
</feature>
<dbReference type="KEGG" id="cprv:CYPRO_0291"/>
<proteinExistence type="predicted"/>
<evidence type="ECO:0000256" key="11">
    <source>
        <dbReference type="ARBA" id="ARBA00022801"/>
    </source>
</evidence>
<feature type="signal peptide" evidence="21">
    <location>
        <begin position="1"/>
        <end position="22"/>
    </location>
</feature>